<comment type="caution">
    <text evidence="7">The sequence shown here is derived from an EMBL/GenBank/DDBJ whole genome shotgun (WGS) entry which is preliminary data.</text>
</comment>
<dbReference type="InterPro" id="IPR000960">
    <property type="entry name" value="Flavin_mOase"/>
</dbReference>
<comment type="similarity">
    <text evidence="1">Belongs to the FMO family.</text>
</comment>
<dbReference type="OMA" id="QWAYYDE"/>
<keyword evidence="2" id="KW-0285">Flavoprotein</keyword>
<dbReference type="InterPro" id="IPR036188">
    <property type="entry name" value="FAD/NAD-bd_sf"/>
</dbReference>
<dbReference type="AlphaFoldDB" id="A0A1V2KYE4"/>
<dbReference type="PIRSF" id="PIRSF000332">
    <property type="entry name" value="FMO"/>
    <property type="match status" value="1"/>
</dbReference>
<evidence type="ECO:0000256" key="2">
    <source>
        <dbReference type="ARBA" id="ARBA00022630"/>
    </source>
</evidence>
<evidence type="ECO:0000256" key="5">
    <source>
        <dbReference type="ARBA" id="ARBA00023002"/>
    </source>
</evidence>
<evidence type="ECO:0000259" key="6">
    <source>
        <dbReference type="Pfam" id="PF13454"/>
    </source>
</evidence>
<protein>
    <submittedName>
        <fullName evidence="7">Thiol-specific monooxygenase</fullName>
    </submittedName>
</protein>
<dbReference type="VEuPathDB" id="FungiDB:BON22_5477"/>
<dbReference type="Gene3D" id="3.50.50.60">
    <property type="entry name" value="FAD/NAD(P)-binding domain"/>
    <property type="match status" value="2"/>
</dbReference>
<reference evidence="8" key="1">
    <citation type="journal article" date="2017" name="Genome Announc.">
        <title>Genome sequences of Cyberlindnera fabianii 65, Pichia kudriavzevii 129, and Saccharomyces cerevisiae 131 isolated from fermented masau fruits in Zimbabwe.</title>
        <authorList>
            <person name="van Rijswijck I.M.H."/>
            <person name="Derks M.F.L."/>
            <person name="Abee T."/>
            <person name="de Ridder D."/>
            <person name="Smid E.J."/>
        </authorList>
    </citation>
    <scope>NUCLEOTIDE SEQUENCE [LARGE SCALE GENOMIC DNA]</scope>
    <source>
        <strain evidence="8">65</strain>
    </source>
</reference>
<dbReference type="PRINTS" id="PR00419">
    <property type="entry name" value="ADXRDTASE"/>
</dbReference>
<evidence type="ECO:0000313" key="7">
    <source>
        <dbReference type="EMBL" id="ONH64668.1"/>
    </source>
</evidence>
<feature type="domain" description="FAD-dependent urate hydroxylase HpyO/Asp monooxygenase CreE-like FAD/NAD(P)-binding" evidence="6">
    <location>
        <begin position="18"/>
        <end position="59"/>
    </location>
</feature>
<accession>A0A1V2KYE4</accession>
<proteinExistence type="inferred from homology"/>
<dbReference type="InterPro" id="IPR038732">
    <property type="entry name" value="HpyO/CreE_NAD-binding"/>
</dbReference>
<sequence>MTIDKERVHVGKKIGSIAIIGGGASGAIALDSLVQEGTFDKITLFERRAKGGGVWVLDTKPDKLDVPPGVSQQILDPSLRVPELTTKTEVLQKRPSQQRYTHTASYQGLRTNIPEQLMTFSDDKHWGELPGERVDDHFVRGVAIQRYIERYLNRHSENIVFSTTVEKVDKDYSETSSPFVLTLRTETDQKDEDGTPLDRWWTEQFDSVVVAVGHYHVPYIPNVPGLDEVYKRFPGLVQHSKTFRDAESELKDKNVVVIGTRSSGADIVELGSQFAKKIYHSQRGKNLLRKNSATNIELKPVITKFEITKSGDIVVHFANDTTVINPDLIYYATGFRFSYPFLNDTYGSHFTTGTTVPDLYLHTFYTKDPLLTFVGVPTDAISLRAFEYQAVLVSRFLAGKTSIPSRDDQIIWCLNRFREKGDTRAFHTIDWGSKLEYLESLVEIGGGYEKDR</sequence>
<dbReference type="EMBL" id="MPUK01000020">
    <property type="protein sequence ID" value="ONH64668.1"/>
    <property type="molecule type" value="Genomic_DNA"/>
</dbReference>
<dbReference type="GO" id="GO:0004499">
    <property type="term" value="F:N,N-dimethylaniline monooxygenase activity"/>
    <property type="evidence" value="ECO:0007669"/>
    <property type="project" value="InterPro"/>
</dbReference>
<keyword evidence="8" id="KW-1185">Reference proteome</keyword>
<organism evidence="7 8">
    <name type="scientific">Cyberlindnera fabianii</name>
    <name type="common">Yeast</name>
    <name type="synonym">Hansenula fabianii</name>
    <dbReference type="NCBI Taxonomy" id="36022"/>
    <lineage>
        <taxon>Eukaryota</taxon>
        <taxon>Fungi</taxon>
        <taxon>Dikarya</taxon>
        <taxon>Ascomycota</taxon>
        <taxon>Saccharomycotina</taxon>
        <taxon>Saccharomycetes</taxon>
        <taxon>Phaffomycetales</taxon>
        <taxon>Phaffomycetaceae</taxon>
        <taxon>Cyberlindnera</taxon>
    </lineage>
</organism>
<dbReference type="GO" id="GO:0050660">
    <property type="term" value="F:flavin adenine dinucleotide binding"/>
    <property type="evidence" value="ECO:0007669"/>
    <property type="project" value="InterPro"/>
</dbReference>
<evidence type="ECO:0000256" key="1">
    <source>
        <dbReference type="ARBA" id="ARBA00009183"/>
    </source>
</evidence>
<dbReference type="PANTHER" id="PTHR23023">
    <property type="entry name" value="DIMETHYLANILINE MONOOXYGENASE"/>
    <property type="match status" value="1"/>
</dbReference>
<dbReference type="InterPro" id="IPR020946">
    <property type="entry name" value="Flavin_mOase-like"/>
</dbReference>
<dbReference type="Pfam" id="PF13454">
    <property type="entry name" value="NAD_binding_9"/>
    <property type="match status" value="1"/>
</dbReference>
<keyword evidence="5" id="KW-0560">Oxidoreductase</keyword>
<dbReference type="InterPro" id="IPR050346">
    <property type="entry name" value="FMO-like"/>
</dbReference>
<dbReference type="SUPFAM" id="SSF51905">
    <property type="entry name" value="FAD/NAD(P)-binding domain"/>
    <property type="match status" value="2"/>
</dbReference>
<keyword evidence="3" id="KW-0274">FAD</keyword>
<name>A0A1V2KYE4_CYBFA</name>
<dbReference type="GO" id="GO:0050661">
    <property type="term" value="F:NADP binding"/>
    <property type="evidence" value="ECO:0007669"/>
    <property type="project" value="InterPro"/>
</dbReference>
<dbReference type="Pfam" id="PF00743">
    <property type="entry name" value="FMO-like"/>
    <property type="match status" value="2"/>
</dbReference>
<keyword evidence="7" id="KW-0503">Monooxygenase</keyword>
<evidence type="ECO:0000313" key="8">
    <source>
        <dbReference type="Proteomes" id="UP000189513"/>
    </source>
</evidence>
<keyword evidence="4" id="KW-0521">NADP</keyword>
<gene>
    <name evidence="7" type="ORF">BON22_5477</name>
</gene>
<evidence type="ECO:0000256" key="3">
    <source>
        <dbReference type="ARBA" id="ARBA00022827"/>
    </source>
</evidence>
<dbReference type="Proteomes" id="UP000189513">
    <property type="component" value="Unassembled WGS sequence"/>
</dbReference>
<evidence type="ECO:0000256" key="4">
    <source>
        <dbReference type="ARBA" id="ARBA00022857"/>
    </source>
</evidence>
<dbReference type="STRING" id="36022.A0A1V2KYE4"/>